<dbReference type="InterPro" id="IPR009057">
    <property type="entry name" value="Homeodomain-like_sf"/>
</dbReference>
<dbReference type="BioCyc" id="HAUR316274:GHYA-728-MONOMER"/>
<dbReference type="Gene3D" id="1.10.357.10">
    <property type="entry name" value="Tetracycline Repressor, domain 2"/>
    <property type="match status" value="1"/>
</dbReference>
<evidence type="ECO:0000256" key="3">
    <source>
        <dbReference type="ARBA" id="ARBA00023163"/>
    </source>
</evidence>
<evidence type="ECO:0000256" key="4">
    <source>
        <dbReference type="PROSITE-ProRule" id="PRU00335"/>
    </source>
</evidence>
<accession>A9AWW3</accession>
<dbReference type="InterPro" id="IPR036271">
    <property type="entry name" value="Tet_transcr_reg_TetR-rel_C_sf"/>
</dbReference>
<dbReference type="SUPFAM" id="SSF46689">
    <property type="entry name" value="Homeodomain-like"/>
    <property type="match status" value="1"/>
</dbReference>
<evidence type="ECO:0000259" key="5">
    <source>
        <dbReference type="PROSITE" id="PS50977"/>
    </source>
</evidence>
<dbReference type="Gene3D" id="1.10.10.60">
    <property type="entry name" value="Homeodomain-like"/>
    <property type="match status" value="1"/>
</dbReference>
<dbReference type="PANTHER" id="PTHR47506:SF10">
    <property type="entry name" value="TRANSCRIPTIONAL REGULATORY PROTEIN"/>
    <property type="match status" value="1"/>
</dbReference>
<evidence type="ECO:0000313" key="6">
    <source>
        <dbReference type="EMBL" id="ABX03364.1"/>
    </source>
</evidence>
<feature type="domain" description="HTH tetR-type" evidence="5">
    <location>
        <begin position="28"/>
        <end position="88"/>
    </location>
</feature>
<dbReference type="Pfam" id="PF00440">
    <property type="entry name" value="TetR_N"/>
    <property type="match status" value="1"/>
</dbReference>
<keyword evidence="7" id="KW-1185">Reference proteome</keyword>
<organism evidence="6 7">
    <name type="scientific">Herpetosiphon aurantiacus (strain ATCC 23779 / DSM 785 / 114-95)</name>
    <dbReference type="NCBI Taxonomy" id="316274"/>
    <lineage>
        <taxon>Bacteria</taxon>
        <taxon>Bacillati</taxon>
        <taxon>Chloroflexota</taxon>
        <taxon>Chloroflexia</taxon>
        <taxon>Herpetosiphonales</taxon>
        <taxon>Herpetosiphonaceae</taxon>
        <taxon>Herpetosiphon</taxon>
    </lineage>
</organism>
<dbReference type="AlphaFoldDB" id="A9AWW3"/>
<keyword evidence="2 4" id="KW-0238">DNA-binding</keyword>
<evidence type="ECO:0000256" key="1">
    <source>
        <dbReference type="ARBA" id="ARBA00023015"/>
    </source>
</evidence>
<reference evidence="6 7" key="1">
    <citation type="journal article" date="2011" name="Stand. Genomic Sci.">
        <title>Complete genome sequence of the filamentous gliding predatory bacterium Herpetosiphon aurantiacus type strain (114-95(T)).</title>
        <authorList>
            <person name="Kiss H."/>
            <person name="Nett M."/>
            <person name="Domin N."/>
            <person name="Martin K."/>
            <person name="Maresca J.A."/>
            <person name="Copeland A."/>
            <person name="Lapidus A."/>
            <person name="Lucas S."/>
            <person name="Berry K.W."/>
            <person name="Glavina Del Rio T."/>
            <person name="Dalin E."/>
            <person name="Tice H."/>
            <person name="Pitluck S."/>
            <person name="Richardson P."/>
            <person name="Bruce D."/>
            <person name="Goodwin L."/>
            <person name="Han C."/>
            <person name="Detter J.C."/>
            <person name="Schmutz J."/>
            <person name="Brettin T."/>
            <person name="Land M."/>
            <person name="Hauser L."/>
            <person name="Kyrpides N.C."/>
            <person name="Ivanova N."/>
            <person name="Goker M."/>
            <person name="Woyke T."/>
            <person name="Klenk H.P."/>
            <person name="Bryant D.A."/>
        </authorList>
    </citation>
    <scope>NUCLEOTIDE SEQUENCE [LARGE SCALE GENOMIC DNA]</scope>
    <source>
        <strain evidence="7">ATCC 23779 / DSM 785 / 114-95</strain>
    </source>
</reference>
<dbReference type="InterPro" id="IPR011075">
    <property type="entry name" value="TetR_C"/>
</dbReference>
<dbReference type="Pfam" id="PF16925">
    <property type="entry name" value="TetR_C_13"/>
    <property type="match status" value="1"/>
</dbReference>
<dbReference type="STRING" id="316274.Haur_0716"/>
<dbReference type="GO" id="GO:0003677">
    <property type="term" value="F:DNA binding"/>
    <property type="evidence" value="ECO:0007669"/>
    <property type="project" value="UniProtKB-UniRule"/>
</dbReference>
<dbReference type="PROSITE" id="PS50977">
    <property type="entry name" value="HTH_TETR_2"/>
    <property type="match status" value="1"/>
</dbReference>
<dbReference type="HOGENOM" id="CLU_069356_28_0_0"/>
<name>A9AWW3_HERA2</name>
<dbReference type="Proteomes" id="UP000000787">
    <property type="component" value="Chromosome"/>
</dbReference>
<dbReference type="PANTHER" id="PTHR47506">
    <property type="entry name" value="TRANSCRIPTIONAL REGULATORY PROTEIN"/>
    <property type="match status" value="1"/>
</dbReference>
<dbReference type="FunCoup" id="A9AWW3">
    <property type="interactions" value="17"/>
</dbReference>
<dbReference type="eggNOG" id="COG1309">
    <property type="taxonomic scope" value="Bacteria"/>
</dbReference>
<dbReference type="InterPro" id="IPR001647">
    <property type="entry name" value="HTH_TetR"/>
</dbReference>
<dbReference type="EMBL" id="CP000875">
    <property type="protein sequence ID" value="ABX03364.1"/>
    <property type="molecule type" value="Genomic_DNA"/>
</dbReference>
<evidence type="ECO:0000256" key="2">
    <source>
        <dbReference type="ARBA" id="ARBA00023125"/>
    </source>
</evidence>
<gene>
    <name evidence="6" type="ordered locus">Haur_0716</name>
</gene>
<feature type="DNA-binding region" description="H-T-H motif" evidence="4">
    <location>
        <begin position="51"/>
        <end position="70"/>
    </location>
</feature>
<sequence>MIIDLSFQHMLYFAVSRSMRRLMAGKKAFEPQRVLEKAMNAFWERGYEGLSIEDLVQVTGIGRGSLYGTFGDKHALYLAALNQYTAAIKAQTMTILAQTGSLQVVLGQLFQAQVDALLHDPARRGCFLVNASLEIAPHDHAVNGIIQSALNEFEEALYRLLIKAQVAGELSWQHDPHQLAHFLVATFVSLRVLARSQQQRGMLDDIVKTALSIFN</sequence>
<evidence type="ECO:0000313" key="7">
    <source>
        <dbReference type="Proteomes" id="UP000000787"/>
    </source>
</evidence>
<dbReference type="InParanoid" id="A9AWW3"/>
<keyword evidence="1" id="KW-0805">Transcription regulation</keyword>
<dbReference type="KEGG" id="hau:Haur_0716"/>
<proteinExistence type="predicted"/>
<protein>
    <submittedName>
        <fullName evidence="6">Transcriptional regulator, TetR family</fullName>
    </submittedName>
</protein>
<dbReference type="SUPFAM" id="SSF48498">
    <property type="entry name" value="Tetracyclin repressor-like, C-terminal domain"/>
    <property type="match status" value="1"/>
</dbReference>
<keyword evidence="3" id="KW-0804">Transcription</keyword>
<dbReference type="PRINTS" id="PR00455">
    <property type="entry name" value="HTHTETR"/>
</dbReference>